<reference evidence="2 3" key="1">
    <citation type="submission" date="2016-07" db="EMBL/GenBank/DDBJ databases">
        <title>Caryophanon tenue genome sequencing.</title>
        <authorList>
            <person name="Verma A."/>
            <person name="Pal Y."/>
            <person name="Krishnamurthi S."/>
        </authorList>
    </citation>
    <scope>NUCLEOTIDE SEQUENCE [LARGE SCALE GENOMIC DNA]</scope>
    <source>
        <strain evidence="2 3">DSM 14152</strain>
    </source>
</reference>
<protein>
    <recommendedName>
        <fullName evidence="4">DUF3886 domain-containing protein</fullName>
    </recommendedName>
</protein>
<name>A0A1C0YKS5_9BACL</name>
<evidence type="ECO:0000313" key="3">
    <source>
        <dbReference type="Proteomes" id="UP000093199"/>
    </source>
</evidence>
<evidence type="ECO:0000256" key="1">
    <source>
        <dbReference type="SAM" id="MobiDB-lite"/>
    </source>
</evidence>
<evidence type="ECO:0008006" key="4">
    <source>
        <dbReference type="Google" id="ProtNLM"/>
    </source>
</evidence>
<keyword evidence="3" id="KW-1185">Reference proteome</keyword>
<dbReference type="InterPro" id="IPR024980">
    <property type="entry name" value="DUF3886"/>
</dbReference>
<dbReference type="RefSeq" id="WP_066543545.1">
    <property type="nucleotide sequence ID" value="NZ_MASJ01000003.1"/>
</dbReference>
<dbReference type="STRING" id="33978.A6M13_10740"/>
<sequence length="82" mass="9430">MAKKKQTPAAQSYDKKEQVTLKDQLGGDVLAKLQQAKQGLVEKEEQQAKAVAEQKRKEKKEREKNMSFEELLNLYGDKTSKY</sequence>
<feature type="region of interest" description="Disordered" evidence="1">
    <location>
        <begin position="37"/>
        <end position="69"/>
    </location>
</feature>
<gene>
    <name evidence="2" type="ORF">A6M13_10740</name>
</gene>
<dbReference type="Proteomes" id="UP000093199">
    <property type="component" value="Unassembled WGS sequence"/>
</dbReference>
<feature type="compositionally biased region" description="Basic and acidic residues" evidence="1">
    <location>
        <begin position="40"/>
        <end position="67"/>
    </location>
</feature>
<dbReference type="AlphaFoldDB" id="A0A1C0YKS5"/>
<evidence type="ECO:0000313" key="2">
    <source>
        <dbReference type="EMBL" id="OCS87768.1"/>
    </source>
</evidence>
<accession>A0A1C0YKS5</accession>
<organism evidence="2 3">
    <name type="scientific">Caryophanon tenue</name>
    <dbReference type="NCBI Taxonomy" id="33978"/>
    <lineage>
        <taxon>Bacteria</taxon>
        <taxon>Bacillati</taxon>
        <taxon>Bacillota</taxon>
        <taxon>Bacilli</taxon>
        <taxon>Bacillales</taxon>
        <taxon>Caryophanaceae</taxon>
        <taxon>Caryophanon</taxon>
    </lineage>
</organism>
<comment type="caution">
    <text evidence="2">The sequence shown here is derived from an EMBL/GenBank/DDBJ whole genome shotgun (WGS) entry which is preliminary data.</text>
</comment>
<proteinExistence type="predicted"/>
<dbReference type="EMBL" id="MASJ01000003">
    <property type="protein sequence ID" value="OCS87768.1"/>
    <property type="molecule type" value="Genomic_DNA"/>
</dbReference>
<dbReference type="Pfam" id="PF13025">
    <property type="entry name" value="DUF3886"/>
    <property type="match status" value="1"/>
</dbReference>
<dbReference type="OrthoDB" id="2739782at2"/>